<gene>
    <name evidence="4" type="ORF">U27_06342</name>
</gene>
<evidence type="ECO:0000259" key="3">
    <source>
        <dbReference type="PROSITE" id="PS50198"/>
    </source>
</evidence>
<dbReference type="AlphaFoldDB" id="A0A081C453"/>
<dbReference type="eggNOG" id="COG0760">
    <property type="taxonomic scope" value="Bacteria"/>
</dbReference>
<feature type="transmembrane region" description="Helical" evidence="2">
    <location>
        <begin position="20"/>
        <end position="41"/>
    </location>
</feature>
<dbReference type="Pfam" id="PF13145">
    <property type="entry name" value="Rotamase_2"/>
    <property type="match status" value="1"/>
</dbReference>
<dbReference type="Proteomes" id="UP000030661">
    <property type="component" value="Unassembled WGS sequence"/>
</dbReference>
<dbReference type="PROSITE" id="PS50198">
    <property type="entry name" value="PPIC_PPIASE_2"/>
    <property type="match status" value="1"/>
</dbReference>
<organism evidence="4">
    <name type="scientific">Vecturithrix granuli</name>
    <dbReference type="NCBI Taxonomy" id="1499967"/>
    <lineage>
        <taxon>Bacteria</taxon>
        <taxon>Candidatus Moduliflexota</taxon>
        <taxon>Candidatus Vecturitrichia</taxon>
        <taxon>Candidatus Vecturitrichales</taxon>
        <taxon>Candidatus Vecturitrichaceae</taxon>
        <taxon>Candidatus Vecturithrix</taxon>
    </lineage>
</organism>
<dbReference type="STRING" id="1499967.U27_06342"/>
<dbReference type="Gene3D" id="1.10.4030.10">
    <property type="entry name" value="Porin chaperone SurA, peptide-binding domain"/>
    <property type="match status" value="1"/>
</dbReference>
<dbReference type="Pfam" id="PF13623">
    <property type="entry name" value="SurA_N_2"/>
    <property type="match status" value="1"/>
</dbReference>
<keyword evidence="2" id="KW-0812">Transmembrane</keyword>
<dbReference type="InterPro" id="IPR050245">
    <property type="entry name" value="PrsA_foldase"/>
</dbReference>
<keyword evidence="1 4" id="KW-0413">Isomerase</keyword>
<keyword evidence="1" id="KW-0697">Rotamase</keyword>
<dbReference type="Gene3D" id="3.10.50.40">
    <property type="match status" value="1"/>
</dbReference>
<evidence type="ECO:0000313" key="4">
    <source>
        <dbReference type="EMBL" id="GAK59358.1"/>
    </source>
</evidence>
<reference evidence="4" key="1">
    <citation type="journal article" date="2015" name="PeerJ">
        <title>First genomic representation of candidate bacterial phylum KSB3 points to enhanced environmental sensing as a trigger of wastewater bulking.</title>
        <authorList>
            <person name="Sekiguchi Y."/>
            <person name="Ohashi A."/>
            <person name="Parks D.H."/>
            <person name="Yamauchi T."/>
            <person name="Tyson G.W."/>
            <person name="Hugenholtz P."/>
        </authorList>
    </citation>
    <scope>NUCLEOTIDE SEQUENCE [LARGE SCALE GENOMIC DNA]</scope>
</reference>
<name>A0A081C453_VECG1</name>
<dbReference type="SUPFAM" id="SSF54534">
    <property type="entry name" value="FKBP-like"/>
    <property type="match status" value="1"/>
</dbReference>
<dbReference type="InterPro" id="IPR046357">
    <property type="entry name" value="PPIase_dom_sf"/>
</dbReference>
<dbReference type="GO" id="GO:0003755">
    <property type="term" value="F:peptidyl-prolyl cis-trans isomerase activity"/>
    <property type="evidence" value="ECO:0007669"/>
    <property type="project" value="UniProtKB-KW"/>
</dbReference>
<proteinExistence type="predicted"/>
<dbReference type="PANTHER" id="PTHR47245:SF2">
    <property type="entry name" value="PEPTIDYL-PROLYL CIS-TRANS ISOMERASE HP_0175-RELATED"/>
    <property type="match status" value="1"/>
</dbReference>
<dbReference type="InterPro" id="IPR000297">
    <property type="entry name" value="PPIase_PpiC"/>
</dbReference>
<evidence type="ECO:0000256" key="2">
    <source>
        <dbReference type="SAM" id="Phobius"/>
    </source>
</evidence>
<feature type="domain" description="PpiC" evidence="3">
    <location>
        <begin position="217"/>
        <end position="306"/>
    </location>
</feature>
<dbReference type="SUPFAM" id="SSF109998">
    <property type="entry name" value="Triger factor/SurA peptide-binding domain-like"/>
    <property type="match status" value="1"/>
</dbReference>
<evidence type="ECO:0000313" key="5">
    <source>
        <dbReference type="Proteomes" id="UP000030661"/>
    </source>
</evidence>
<dbReference type="InterPro" id="IPR027304">
    <property type="entry name" value="Trigger_fact/SurA_dom_sf"/>
</dbReference>
<keyword evidence="5" id="KW-1185">Reference proteome</keyword>
<dbReference type="HOGENOM" id="CLU_034646_5_3_0"/>
<sequence>MQGLDKFFVVWYVRLRAVLWKYGVIALSLLIFFGIAVLGGCGSQDNETDVREELDELLESQETATPAQTSLPTDVAATVNGRTIPAQALAERLHVVIQEMDNSSDLDQYTLNRLRETALTELIENALIAQKARELKITVTDDELQQVIRQVQEEYNGSDIQAIVEEQGKSYEFWLKAQQETLLREKVFDVEMASMIAVTPEEVQQYYERNQEKYDHPAQARASQILVYDKSIAEKALQEIQQGADFAQIAQKYSESEDAQNGGDLGFFARGVMPPEFDEVIFSLKTGEVSNIVQTPYGYQIFKLTGEREAERIAFNEVKDQIAGVIKQQKRMMAIDLWLLDLQNNAKIVLNHQVIKEVN</sequence>
<keyword evidence="2" id="KW-0472">Membrane</keyword>
<protein>
    <submittedName>
        <fullName evidence="4">Parvulin-like peptidyl-prolyl isomerase</fullName>
    </submittedName>
</protein>
<dbReference type="PANTHER" id="PTHR47245">
    <property type="entry name" value="PEPTIDYLPROLYL ISOMERASE"/>
    <property type="match status" value="1"/>
</dbReference>
<dbReference type="EMBL" id="DF820470">
    <property type="protein sequence ID" value="GAK59358.1"/>
    <property type="molecule type" value="Genomic_DNA"/>
</dbReference>
<keyword evidence="2" id="KW-1133">Transmembrane helix</keyword>
<evidence type="ECO:0000256" key="1">
    <source>
        <dbReference type="PROSITE-ProRule" id="PRU00278"/>
    </source>
</evidence>
<accession>A0A081C453</accession>